<proteinExistence type="predicted"/>
<dbReference type="Proteomes" id="UP000035900">
    <property type="component" value="Unassembled WGS sequence"/>
</dbReference>
<dbReference type="PATRIC" id="fig|1304281.5.peg.2611"/>
<reference evidence="1 2" key="1">
    <citation type="journal article" date="2004" name="Int. J. Syst. Evol. Microbiol.">
        <title>Kaistella koreensis gen. nov., sp. nov., a novel member of the Chryseobacterium-Bergeyella-Riemerella branch.</title>
        <authorList>
            <person name="Kim M.K."/>
            <person name="Im W.T."/>
            <person name="Shin Y.K."/>
            <person name="Lim J.H."/>
            <person name="Kim S.H."/>
            <person name="Lee B.C."/>
            <person name="Park M.Y."/>
            <person name="Lee K.Y."/>
            <person name="Lee S.T."/>
        </authorList>
    </citation>
    <scope>NUCLEOTIDE SEQUENCE [LARGE SCALE GENOMIC DNA]</scope>
    <source>
        <strain evidence="1 2">CCUG 49689</strain>
    </source>
</reference>
<evidence type="ECO:0000313" key="1">
    <source>
        <dbReference type="EMBL" id="KMQ70456.1"/>
    </source>
</evidence>
<keyword evidence="2" id="KW-1185">Reference proteome</keyword>
<evidence type="ECO:0000313" key="2">
    <source>
        <dbReference type="Proteomes" id="UP000035900"/>
    </source>
</evidence>
<dbReference type="AlphaFoldDB" id="A0A0J7IX93"/>
<dbReference type="STRING" id="1304281.ACM44_12135"/>
<accession>A0A0J7IX93</accession>
<comment type="caution">
    <text evidence="1">The sequence shown here is derived from an EMBL/GenBank/DDBJ whole genome shotgun (WGS) entry which is preliminary data.</text>
</comment>
<sequence>MPDLSYACARKHTEPANHQVKTEKVTLKDNTHGLSACDTGHCKDDCCNNTSHHCQQGNCNGSCGGSTCSSPAGFQFFMENQKSDLSDMSFAISSKKNNFFYLNPHYSFGFHSIWQPPKIG</sequence>
<name>A0A0J7IX93_9FLAO</name>
<dbReference type="EMBL" id="LFNG01000018">
    <property type="protein sequence ID" value="KMQ70456.1"/>
    <property type="molecule type" value="Genomic_DNA"/>
</dbReference>
<organism evidence="1 2">
    <name type="scientific">Chryseobacterium koreense CCUG 49689</name>
    <dbReference type="NCBI Taxonomy" id="1304281"/>
    <lineage>
        <taxon>Bacteria</taxon>
        <taxon>Pseudomonadati</taxon>
        <taxon>Bacteroidota</taxon>
        <taxon>Flavobacteriia</taxon>
        <taxon>Flavobacteriales</taxon>
        <taxon>Weeksellaceae</taxon>
        <taxon>Chryseobacterium group</taxon>
        <taxon>Chryseobacterium</taxon>
    </lineage>
</organism>
<gene>
    <name evidence="1" type="ORF">ACM44_12135</name>
</gene>
<protein>
    <submittedName>
        <fullName evidence="1">Uncharacterized protein</fullName>
    </submittedName>
</protein>